<sequence>MRKILLLLLAIAVAVSGCEESATTDQPSTDGLVGWWPFDNNSNDLSGKTNHAVLRNGTAYAPDRNGLSTGAVILDGVDDYVSFPSGSSSSLNITGDFTVCFWVKTIDNSAGLVSFGDNVSNAPLAAGYLSALNGGNVGNGKLGIGLRGSWNTHPPVIADDKWHFIAYVLRDNRMGIYMDNFYGWEFPAIQPPLSWNGNRVVGCRNDLIMGDTWNYKGAFDDLRVYNRALTSGEVLALAK</sequence>
<proteinExistence type="predicted"/>
<feature type="chain" id="PRO_5029586849" description="LamG domain-containing protein" evidence="1">
    <location>
        <begin position="22"/>
        <end position="239"/>
    </location>
</feature>
<protein>
    <recommendedName>
        <fullName evidence="4">LamG domain-containing protein</fullName>
    </recommendedName>
</protein>
<reference evidence="2 3" key="1">
    <citation type="submission" date="2019-11" db="EMBL/GenBank/DDBJ databases">
        <title>Pedobacter sp. HMF7056 Genome sequencing and assembly.</title>
        <authorList>
            <person name="Kang H."/>
            <person name="Kim H."/>
            <person name="Joh K."/>
        </authorList>
    </citation>
    <scope>NUCLEOTIDE SEQUENCE [LARGE SCALE GENOMIC DNA]</scope>
    <source>
        <strain evidence="2 3">HMF7056</strain>
    </source>
</reference>
<dbReference type="SUPFAM" id="SSF49899">
    <property type="entry name" value="Concanavalin A-like lectins/glucanases"/>
    <property type="match status" value="1"/>
</dbReference>
<dbReference type="Proteomes" id="UP000451233">
    <property type="component" value="Unassembled WGS sequence"/>
</dbReference>
<organism evidence="2 3">
    <name type="scientific">Hufsiella ginkgonis</name>
    <dbReference type="NCBI Taxonomy" id="2695274"/>
    <lineage>
        <taxon>Bacteria</taxon>
        <taxon>Pseudomonadati</taxon>
        <taxon>Bacteroidota</taxon>
        <taxon>Sphingobacteriia</taxon>
        <taxon>Sphingobacteriales</taxon>
        <taxon>Sphingobacteriaceae</taxon>
        <taxon>Hufsiella</taxon>
    </lineage>
</organism>
<accession>A0A7K1XU30</accession>
<dbReference type="EMBL" id="WVHS01000001">
    <property type="protein sequence ID" value="MXV14515.1"/>
    <property type="molecule type" value="Genomic_DNA"/>
</dbReference>
<evidence type="ECO:0008006" key="4">
    <source>
        <dbReference type="Google" id="ProtNLM"/>
    </source>
</evidence>
<evidence type="ECO:0000256" key="1">
    <source>
        <dbReference type="SAM" id="SignalP"/>
    </source>
</evidence>
<dbReference type="GO" id="GO:0005975">
    <property type="term" value="P:carbohydrate metabolic process"/>
    <property type="evidence" value="ECO:0007669"/>
    <property type="project" value="UniProtKB-ARBA"/>
</dbReference>
<dbReference type="AlphaFoldDB" id="A0A7K1XU30"/>
<dbReference type="InterPro" id="IPR013320">
    <property type="entry name" value="ConA-like_dom_sf"/>
</dbReference>
<comment type="caution">
    <text evidence="2">The sequence shown here is derived from an EMBL/GenBank/DDBJ whole genome shotgun (WGS) entry which is preliminary data.</text>
</comment>
<dbReference type="PROSITE" id="PS51257">
    <property type="entry name" value="PROKAR_LIPOPROTEIN"/>
    <property type="match status" value="1"/>
</dbReference>
<keyword evidence="3" id="KW-1185">Reference proteome</keyword>
<dbReference type="Pfam" id="PF13385">
    <property type="entry name" value="Laminin_G_3"/>
    <property type="match status" value="1"/>
</dbReference>
<name>A0A7K1XU30_9SPHI</name>
<evidence type="ECO:0000313" key="3">
    <source>
        <dbReference type="Proteomes" id="UP000451233"/>
    </source>
</evidence>
<dbReference type="RefSeq" id="WP_160905481.1">
    <property type="nucleotide sequence ID" value="NZ_WVHS01000001.1"/>
</dbReference>
<dbReference type="GO" id="GO:0004553">
    <property type="term" value="F:hydrolase activity, hydrolyzing O-glycosyl compounds"/>
    <property type="evidence" value="ECO:0007669"/>
    <property type="project" value="UniProtKB-ARBA"/>
</dbReference>
<feature type="signal peptide" evidence="1">
    <location>
        <begin position="1"/>
        <end position="21"/>
    </location>
</feature>
<gene>
    <name evidence="2" type="ORF">GS398_04330</name>
</gene>
<keyword evidence="1" id="KW-0732">Signal</keyword>
<dbReference type="Gene3D" id="2.60.120.200">
    <property type="match status" value="1"/>
</dbReference>
<evidence type="ECO:0000313" key="2">
    <source>
        <dbReference type="EMBL" id="MXV14515.1"/>
    </source>
</evidence>